<dbReference type="AlphaFoldDB" id="A0A3A1VLG2"/>
<feature type="transmembrane region" description="Helical" evidence="3">
    <location>
        <begin position="66"/>
        <end position="84"/>
    </location>
</feature>
<dbReference type="PROSITE" id="PS50111">
    <property type="entry name" value="CHEMOTAXIS_TRANSDUC_2"/>
    <property type="match status" value="1"/>
</dbReference>
<dbReference type="OrthoDB" id="2166737at2"/>
<organism evidence="5 6">
    <name type="scientific">Paenibacillus nanensis</name>
    <dbReference type="NCBI Taxonomy" id="393251"/>
    <lineage>
        <taxon>Bacteria</taxon>
        <taxon>Bacillati</taxon>
        <taxon>Bacillota</taxon>
        <taxon>Bacilli</taxon>
        <taxon>Bacillales</taxon>
        <taxon>Paenibacillaceae</taxon>
        <taxon>Paenibacillus</taxon>
    </lineage>
</organism>
<gene>
    <name evidence="5" type="ORF">D3P08_02705</name>
</gene>
<dbReference type="EMBL" id="QXQA01000001">
    <property type="protein sequence ID" value="RIX60486.1"/>
    <property type="molecule type" value="Genomic_DNA"/>
</dbReference>
<feature type="transmembrane region" description="Helical" evidence="3">
    <location>
        <begin position="14"/>
        <end position="33"/>
    </location>
</feature>
<evidence type="ECO:0000313" key="6">
    <source>
        <dbReference type="Proteomes" id="UP000266482"/>
    </source>
</evidence>
<keyword evidence="3" id="KW-0472">Membrane</keyword>
<proteinExistence type="predicted"/>
<protein>
    <submittedName>
        <fullName evidence="5">Methyl-accepting chemotaxis protein</fullName>
    </submittedName>
</protein>
<dbReference type="Pfam" id="PF00015">
    <property type="entry name" value="MCPsignal"/>
    <property type="match status" value="1"/>
</dbReference>
<evidence type="ECO:0000256" key="1">
    <source>
        <dbReference type="ARBA" id="ARBA00023224"/>
    </source>
</evidence>
<evidence type="ECO:0000256" key="2">
    <source>
        <dbReference type="PROSITE-ProRule" id="PRU00284"/>
    </source>
</evidence>
<reference evidence="5 6" key="1">
    <citation type="submission" date="2018-09" db="EMBL/GenBank/DDBJ databases">
        <title>Paenibacillus aracenensis nov. sp. isolated from a cave in southern Spain.</title>
        <authorList>
            <person name="Jurado V."/>
            <person name="Gutierrez-Patricio S."/>
            <person name="Gonzalez-Pimentel J.L."/>
            <person name="Miller A.Z."/>
            <person name="Laiz L."/>
            <person name="Saiz-Jimenez C."/>
        </authorList>
    </citation>
    <scope>NUCLEOTIDE SEQUENCE [LARGE SCALE GENOMIC DNA]</scope>
    <source>
        <strain evidence="5 6">DSM 22867</strain>
    </source>
</reference>
<feature type="transmembrane region" description="Helical" evidence="3">
    <location>
        <begin position="39"/>
        <end position="59"/>
    </location>
</feature>
<dbReference type="SUPFAM" id="SSF58104">
    <property type="entry name" value="Methyl-accepting chemotaxis protein (MCP) signaling domain"/>
    <property type="match status" value="1"/>
</dbReference>
<name>A0A3A1VLG2_9BACL</name>
<dbReference type="GO" id="GO:0007165">
    <property type="term" value="P:signal transduction"/>
    <property type="evidence" value="ECO:0007669"/>
    <property type="project" value="UniProtKB-KW"/>
</dbReference>
<dbReference type="Proteomes" id="UP000266482">
    <property type="component" value="Unassembled WGS sequence"/>
</dbReference>
<keyword evidence="6" id="KW-1185">Reference proteome</keyword>
<keyword evidence="3" id="KW-0812">Transmembrane</keyword>
<evidence type="ECO:0000256" key="3">
    <source>
        <dbReference type="SAM" id="Phobius"/>
    </source>
</evidence>
<accession>A0A3A1VLG2</accession>
<evidence type="ECO:0000259" key="4">
    <source>
        <dbReference type="PROSITE" id="PS50111"/>
    </source>
</evidence>
<sequence>MSVSLTELDKRNRLLVKIVWGLLALGILTDIAIGLGMELILLLAGVGALLNGVATLMTYKQRFSGYVKYLVPCNLTIIVGLLILSDPNPIVSTYFLVYVNLAIITLYSDYRPIVVTGILGAALSTYLFIDPFYQERLFPGESLAYLYLYLAFATIGLAVSARFSQRLQKEVDESSREALASKELSEELISQLRNSIAVLTEFSKEQQEHVRSTGTISKEVTVTFSEMTAAIEKQTSSVFTINDSARLIGEELHHLQENAAQLRSFSEQNVQLSDESKAQLDKLSSEMEGLRQMIAGTVSMMESLKHQNEQVTNIVDTISDIAEQTNLLALNAAIEAARAGEHGRGFAVVSGEVRKLADHSRRSTDEINAILSAVRTQIDDVYQFVEQGQETVIRSSEASREAKNRFEHMNDNAKRAGSMAIQVGEASDELHQRYNSLAFEIDGIAATTQQNMASVEEVLASMEMQHQKIAKMVEEYTRLDELVSGLKRMSEGKVR</sequence>
<dbReference type="GO" id="GO:0016020">
    <property type="term" value="C:membrane"/>
    <property type="evidence" value="ECO:0007669"/>
    <property type="project" value="InterPro"/>
</dbReference>
<dbReference type="PANTHER" id="PTHR32089:SF112">
    <property type="entry name" value="LYSOZYME-LIKE PROTEIN-RELATED"/>
    <property type="match status" value="1"/>
</dbReference>
<feature type="transmembrane region" description="Helical" evidence="3">
    <location>
        <begin position="114"/>
        <end position="133"/>
    </location>
</feature>
<keyword evidence="1 2" id="KW-0807">Transducer</keyword>
<dbReference type="InterPro" id="IPR004089">
    <property type="entry name" value="MCPsignal_dom"/>
</dbReference>
<dbReference type="SMART" id="SM00283">
    <property type="entry name" value="MA"/>
    <property type="match status" value="1"/>
</dbReference>
<dbReference type="PANTHER" id="PTHR32089">
    <property type="entry name" value="METHYL-ACCEPTING CHEMOTAXIS PROTEIN MCPB"/>
    <property type="match status" value="1"/>
</dbReference>
<feature type="transmembrane region" description="Helical" evidence="3">
    <location>
        <begin position="145"/>
        <end position="163"/>
    </location>
</feature>
<dbReference type="CDD" id="cd11386">
    <property type="entry name" value="MCP_signal"/>
    <property type="match status" value="1"/>
</dbReference>
<evidence type="ECO:0000313" key="5">
    <source>
        <dbReference type="EMBL" id="RIX60486.1"/>
    </source>
</evidence>
<comment type="caution">
    <text evidence="5">The sequence shown here is derived from an EMBL/GenBank/DDBJ whole genome shotgun (WGS) entry which is preliminary data.</text>
</comment>
<feature type="transmembrane region" description="Helical" evidence="3">
    <location>
        <begin position="90"/>
        <end position="107"/>
    </location>
</feature>
<keyword evidence="3" id="KW-1133">Transmembrane helix</keyword>
<dbReference type="RefSeq" id="WP_119597861.1">
    <property type="nucleotide sequence ID" value="NZ_QXQA01000001.1"/>
</dbReference>
<feature type="domain" description="Methyl-accepting transducer" evidence="4">
    <location>
        <begin position="209"/>
        <end position="466"/>
    </location>
</feature>
<dbReference type="Gene3D" id="1.10.287.950">
    <property type="entry name" value="Methyl-accepting chemotaxis protein"/>
    <property type="match status" value="1"/>
</dbReference>